<keyword evidence="1" id="KW-0472">Membrane</keyword>
<organism evidence="2 3">
    <name type="scientific">Microbacterium invictum</name>
    <dbReference type="NCBI Taxonomy" id="515415"/>
    <lineage>
        <taxon>Bacteria</taxon>
        <taxon>Bacillati</taxon>
        <taxon>Actinomycetota</taxon>
        <taxon>Actinomycetes</taxon>
        <taxon>Micrococcales</taxon>
        <taxon>Microbacteriaceae</taxon>
        <taxon>Microbacterium</taxon>
    </lineage>
</organism>
<keyword evidence="3" id="KW-1185">Reference proteome</keyword>
<dbReference type="Pfam" id="PF03729">
    <property type="entry name" value="DUF308"/>
    <property type="match status" value="2"/>
</dbReference>
<evidence type="ECO:0000313" key="2">
    <source>
        <dbReference type="EMBL" id="WQB69056.1"/>
    </source>
</evidence>
<dbReference type="EMBL" id="CP139779">
    <property type="protein sequence ID" value="WQB69056.1"/>
    <property type="molecule type" value="Genomic_DNA"/>
</dbReference>
<feature type="transmembrane region" description="Helical" evidence="1">
    <location>
        <begin position="101"/>
        <end position="119"/>
    </location>
</feature>
<feature type="transmembrane region" description="Helical" evidence="1">
    <location>
        <begin position="42"/>
        <end position="64"/>
    </location>
</feature>
<feature type="transmembrane region" description="Helical" evidence="1">
    <location>
        <begin position="156"/>
        <end position="178"/>
    </location>
</feature>
<dbReference type="InterPro" id="IPR005325">
    <property type="entry name" value="DUF308_memb"/>
</dbReference>
<dbReference type="InterPro" id="IPR052712">
    <property type="entry name" value="Acid_resist_chaperone_HdeD"/>
</dbReference>
<reference evidence="2 3" key="1">
    <citation type="submission" date="2023-06" db="EMBL/GenBank/DDBJ databases">
        <title>Rock-solubilizing bacteria, Microbacterium invictum, promotes re-establishment of vegetation in rocky wasteland by accelerating rock bio-weathering and reshaping soil bacterial community.</title>
        <authorList>
            <person name="Liu C."/>
        </authorList>
    </citation>
    <scope>NUCLEOTIDE SEQUENCE [LARGE SCALE GENOMIC DNA]</scope>
    <source>
        <strain evidence="2 3">X-18</strain>
    </source>
</reference>
<name>A0ABZ0V631_9MICO</name>
<dbReference type="PANTHER" id="PTHR34989:SF1">
    <property type="entry name" value="PROTEIN HDED"/>
    <property type="match status" value="1"/>
</dbReference>
<accession>A0ABZ0V631</accession>
<feature type="transmembrane region" description="Helical" evidence="1">
    <location>
        <begin position="131"/>
        <end position="150"/>
    </location>
</feature>
<feature type="transmembrane region" description="Helical" evidence="1">
    <location>
        <begin position="12"/>
        <end position="36"/>
    </location>
</feature>
<keyword evidence="1" id="KW-1133">Transmembrane helix</keyword>
<dbReference type="Proteomes" id="UP001324533">
    <property type="component" value="Chromosome"/>
</dbReference>
<protein>
    <submittedName>
        <fullName evidence="2">DUF308 domain-containing protein</fullName>
    </submittedName>
</protein>
<sequence length="183" mass="19350">MSTGTGEKSLTNTVRVALGVVGAIALIFGLLILIWPEKTFSVITWILAVYAIIAGLIYIGLGAFSRERGGWSRIGYIVLGVLFVIAGIVAIANIASAASVLLLLVGLMIGITWVVEGIVSLSTLSDTSSKGWTIFFAIISIVAGVVVMFAPIWGALIVWLFFGISLVILGIIQIVRALRFGRA</sequence>
<feature type="transmembrane region" description="Helical" evidence="1">
    <location>
        <begin position="76"/>
        <end position="95"/>
    </location>
</feature>
<evidence type="ECO:0000313" key="3">
    <source>
        <dbReference type="Proteomes" id="UP001324533"/>
    </source>
</evidence>
<evidence type="ECO:0000256" key="1">
    <source>
        <dbReference type="SAM" id="Phobius"/>
    </source>
</evidence>
<dbReference type="RefSeq" id="WP_322409181.1">
    <property type="nucleotide sequence ID" value="NZ_CP139779.1"/>
</dbReference>
<proteinExistence type="predicted"/>
<gene>
    <name evidence="2" type="ORF">T9R20_10065</name>
</gene>
<keyword evidence="1" id="KW-0812">Transmembrane</keyword>
<dbReference type="PANTHER" id="PTHR34989">
    <property type="entry name" value="PROTEIN HDED"/>
    <property type="match status" value="1"/>
</dbReference>